<organism evidence="1 2">
    <name type="scientific">Campylobacter rectus RM3267</name>
    <dbReference type="NCBI Taxonomy" id="553218"/>
    <lineage>
        <taxon>Bacteria</taxon>
        <taxon>Pseudomonadati</taxon>
        <taxon>Campylobacterota</taxon>
        <taxon>Epsilonproteobacteria</taxon>
        <taxon>Campylobacterales</taxon>
        <taxon>Campylobacteraceae</taxon>
        <taxon>Campylobacter</taxon>
    </lineage>
</organism>
<dbReference type="EMBL" id="ACFU01000025">
    <property type="protein sequence ID" value="EEF13206.1"/>
    <property type="molecule type" value="Genomic_DNA"/>
</dbReference>
<evidence type="ECO:0000313" key="1">
    <source>
        <dbReference type="EMBL" id="EEF13206.1"/>
    </source>
</evidence>
<proteinExistence type="predicted"/>
<sequence length="43" mass="4923">MLVLNLNQVYSTYLKFLPNSSQINFSQPKARNYKSGYAPTLLV</sequence>
<evidence type="ECO:0000313" key="2">
    <source>
        <dbReference type="Proteomes" id="UP000003082"/>
    </source>
</evidence>
<protein>
    <submittedName>
        <fullName evidence="1">Uncharacterized protein</fullName>
    </submittedName>
</protein>
<comment type="caution">
    <text evidence="1">The sequence shown here is derived from an EMBL/GenBank/DDBJ whole genome shotgun (WGS) entry which is preliminary data.</text>
</comment>
<gene>
    <name evidence="1" type="ORF">CAMRE0001_2160</name>
</gene>
<accession>B9D464</accession>
<keyword evidence="2" id="KW-1185">Reference proteome</keyword>
<reference evidence="1 2" key="1">
    <citation type="submission" date="2008-08" db="EMBL/GenBank/DDBJ databases">
        <authorList>
            <person name="Madupu R."/>
            <person name="Durkin A.S."/>
            <person name="Torralba M."/>
            <person name="Methe B."/>
            <person name="Sutton G.G."/>
            <person name="Strausberg R.L."/>
            <person name="Nelson K.E."/>
        </authorList>
    </citation>
    <scope>NUCLEOTIDE SEQUENCE [LARGE SCALE GENOMIC DNA]</scope>
    <source>
        <strain evidence="1 2">RM3267</strain>
    </source>
</reference>
<dbReference type="AlphaFoldDB" id="B9D464"/>
<dbReference type="Proteomes" id="UP000003082">
    <property type="component" value="Unassembled WGS sequence"/>
</dbReference>
<name>B9D464_CAMRE</name>